<dbReference type="InterPro" id="IPR002347">
    <property type="entry name" value="SDR_fam"/>
</dbReference>
<dbReference type="RefSeq" id="WP_058474105.1">
    <property type="nucleotide sequence ID" value="NZ_CAAAIL010000001.1"/>
</dbReference>
<dbReference type="PRINTS" id="PR00081">
    <property type="entry name" value="GDHRDH"/>
</dbReference>
<evidence type="ECO:0000256" key="2">
    <source>
        <dbReference type="ARBA" id="ARBA00023002"/>
    </source>
</evidence>
<dbReference type="Proteomes" id="UP000054639">
    <property type="component" value="Unassembled WGS sequence"/>
</dbReference>
<comment type="similarity">
    <text evidence="1">Belongs to the short-chain dehydrogenases/reductases (SDR) family.</text>
</comment>
<dbReference type="CDD" id="cd11731">
    <property type="entry name" value="Lin1944_like_SDR_c"/>
    <property type="match status" value="1"/>
</dbReference>
<evidence type="ECO:0000313" key="3">
    <source>
        <dbReference type="EMBL" id="KTD47554.1"/>
    </source>
</evidence>
<proteinExistence type="inferred from homology"/>
<dbReference type="Gene3D" id="3.40.50.720">
    <property type="entry name" value="NAD(P)-binding Rossmann-like Domain"/>
    <property type="match status" value="1"/>
</dbReference>
<dbReference type="STRING" id="45072.Lqua_1947"/>
<dbReference type="Pfam" id="PF13561">
    <property type="entry name" value="adh_short_C2"/>
    <property type="match status" value="1"/>
</dbReference>
<keyword evidence="2" id="KW-0560">Oxidoreductase</keyword>
<evidence type="ECO:0000313" key="5">
    <source>
        <dbReference type="Proteomes" id="UP000054639"/>
    </source>
</evidence>
<reference evidence="4 6" key="2">
    <citation type="submission" date="2018-06" db="EMBL/GenBank/DDBJ databases">
        <authorList>
            <consortium name="Pathogen Informatics"/>
            <person name="Doyle S."/>
        </authorList>
    </citation>
    <scope>NUCLEOTIDE SEQUENCE [LARGE SCALE GENOMIC DNA]</scope>
    <source>
        <strain evidence="4 6">NCTC12376</strain>
    </source>
</reference>
<dbReference type="PANTHER" id="PTHR43477:SF1">
    <property type="entry name" value="DIHYDROANTICAPSIN 7-DEHYDROGENASE"/>
    <property type="match status" value="1"/>
</dbReference>
<dbReference type="InterPro" id="IPR051122">
    <property type="entry name" value="SDR_DHRS6-like"/>
</dbReference>
<name>A0A378KYK7_9GAMM</name>
<gene>
    <name evidence="3" type="ORF">Lqua_1947</name>
    <name evidence="4" type="ORF">NCTC12376_02512</name>
</gene>
<evidence type="ECO:0000313" key="4">
    <source>
        <dbReference type="EMBL" id="STY18691.1"/>
    </source>
</evidence>
<evidence type="ECO:0000256" key="1">
    <source>
        <dbReference type="ARBA" id="ARBA00006484"/>
    </source>
</evidence>
<protein>
    <submittedName>
        <fullName evidence="4">Short chain dehydrogenase</fullName>
    </submittedName>
</protein>
<dbReference type="SUPFAM" id="SSF51735">
    <property type="entry name" value="NAD(P)-binding Rossmann-fold domains"/>
    <property type="match status" value="1"/>
</dbReference>
<reference evidence="3 5" key="1">
    <citation type="submission" date="2015-11" db="EMBL/GenBank/DDBJ databases">
        <title>Genomic analysis of 38 Legionella species identifies large and diverse effector repertoires.</title>
        <authorList>
            <person name="Burstein D."/>
            <person name="Amaro F."/>
            <person name="Zusman T."/>
            <person name="Lifshitz Z."/>
            <person name="Cohen O."/>
            <person name="Gilbert J.A."/>
            <person name="Pupko T."/>
            <person name="Shuman H.A."/>
            <person name="Segal G."/>
        </authorList>
    </citation>
    <scope>NUCLEOTIDE SEQUENCE [LARGE SCALE GENOMIC DNA]</scope>
    <source>
        <strain evidence="3 5">ATCC 49507</strain>
    </source>
</reference>
<dbReference type="Proteomes" id="UP000254230">
    <property type="component" value="Unassembled WGS sequence"/>
</dbReference>
<dbReference type="PANTHER" id="PTHR43477">
    <property type="entry name" value="DIHYDROANTICAPSIN 7-DEHYDROGENASE"/>
    <property type="match status" value="1"/>
</dbReference>
<evidence type="ECO:0000313" key="6">
    <source>
        <dbReference type="Proteomes" id="UP000254230"/>
    </source>
</evidence>
<dbReference type="OrthoDB" id="9787486at2"/>
<dbReference type="EMBL" id="UGOW01000001">
    <property type="protein sequence ID" value="STY18691.1"/>
    <property type="molecule type" value="Genomic_DNA"/>
</dbReference>
<organism evidence="4 6">
    <name type="scientific">Legionella quateirensis</name>
    <dbReference type="NCBI Taxonomy" id="45072"/>
    <lineage>
        <taxon>Bacteria</taxon>
        <taxon>Pseudomonadati</taxon>
        <taxon>Pseudomonadota</taxon>
        <taxon>Gammaproteobacteria</taxon>
        <taxon>Legionellales</taxon>
        <taxon>Legionellaceae</taxon>
        <taxon>Legionella</taxon>
    </lineage>
</organism>
<accession>A0A378KYK7</accession>
<dbReference type="InterPro" id="IPR036291">
    <property type="entry name" value="NAD(P)-bd_dom_sf"/>
</dbReference>
<sequence>MKIMVIGGTGLIGSAVVEELKPRHEVICVGHSSGDYTVNIEDPKTIKTLYQKVGRVDAVVLTTGRVTFLGLSQMTTSDFNVGLNSKLMGQVNCVLLGLDYLNDAGSFTLTSGILNHDPIAAGASAAMVNGGIDGFVTAAAIEMPRGIRINAVSPTVVTEAMDVYGSYFRGYEPVPVERVARAFSKSVEGLQTGTIYHAR</sequence>
<dbReference type="NCBIfam" id="NF005754">
    <property type="entry name" value="PRK07578.1"/>
    <property type="match status" value="1"/>
</dbReference>
<dbReference type="GO" id="GO:0016491">
    <property type="term" value="F:oxidoreductase activity"/>
    <property type="evidence" value="ECO:0007669"/>
    <property type="project" value="UniProtKB-KW"/>
</dbReference>
<dbReference type="EMBL" id="LNYR01000031">
    <property type="protein sequence ID" value="KTD47554.1"/>
    <property type="molecule type" value="Genomic_DNA"/>
</dbReference>
<keyword evidence="5" id="KW-1185">Reference proteome</keyword>
<dbReference type="AlphaFoldDB" id="A0A378KYK7"/>